<dbReference type="SUPFAM" id="SSF48452">
    <property type="entry name" value="TPR-like"/>
    <property type="match status" value="1"/>
</dbReference>
<dbReference type="Gene3D" id="1.25.40.10">
    <property type="entry name" value="Tetratricopeptide repeat domain"/>
    <property type="match status" value="1"/>
</dbReference>
<evidence type="ECO:0000313" key="1">
    <source>
        <dbReference type="EMBL" id="CAA9313368.1"/>
    </source>
</evidence>
<sequence>MSDHSRTDALLKMAAAHPEDPRPRFGLALEYEKAADWEATARELRAYLSLADDEGNAYGRLGHALRQLGRDDEAREAYRAGIAAAERHGHPTMSMEFEEVLEDWN</sequence>
<name>A0A6J4KRF2_9BACT</name>
<dbReference type="EMBL" id="CADCTW010000079">
    <property type="protein sequence ID" value="CAA9313368.1"/>
    <property type="molecule type" value="Genomic_DNA"/>
</dbReference>
<dbReference type="AlphaFoldDB" id="A0A6J4KRF2"/>
<dbReference type="InterPro" id="IPR011990">
    <property type="entry name" value="TPR-like_helical_dom_sf"/>
</dbReference>
<gene>
    <name evidence="1" type="ORF">AVDCRST_MAG68-1387</name>
</gene>
<protein>
    <submittedName>
        <fullName evidence="1">Uncharacterized protein</fullName>
    </submittedName>
</protein>
<reference evidence="1" key="1">
    <citation type="submission" date="2020-02" db="EMBL/GenBank/DDBJ databases">
        <authorList>
            <person name="Meier V. D."/>
        </authorList>
    </citation>
    <scope>NUCLEOTIDE SEQUENCE</scope>
    <source>
        <strain evidence="1">AVDCRST_MAG68</strain>
    </source>
</reference>
<proteinExistence type="predicted"/>
<organism evidence="1">
    <name type="scientific">uncultured Gemmatimonadota bacterium</name>
    <dbReference type="NCBI Taxonomy" id="203437"/>
    <lineage>
        <taxon>Bacteria</taxon>
        <taxon>Pseudomonadati</taxon>
        <taxon>Gemmatimonadota</taxon>
        <taxon>environmental samples</taxon>
    </lineage>
</organism>
<accession>A0A6J4KRF2</accession>